<evidence type="ECO:0000256" key="6">
    <source>
        <dbReference type="SAM" id="Phobius"/>
    </source>
</evidence>
<dbReference type="InterPro" id="IPR050911">
    <property type="entry name" value="DRAM/TMEM150_Autophagy_Mod"/>
</dbReference>
<dbReference type="OMA" id="INIWIFP"/>
<dbReference type="HOGENOM" id="CLU_1157333_0_0_1"/>
<dbReference type="Proteomes" id="UP000008281">
    <property type="component" value="Unassembled WGS sequence"/>
</dbReference>
<feature type="domain" description="CWH43-like N-terminal" evidence="7">
    <location>
        <begin position="29"/>
        <end position="197"/>
    </location>
</feature>
<proteinExistence type="inferred from homology"/>
<dbReference type="PANTHER" id="PTHR21324">
    <property type="entry name" value="FASTING-INDUCIBLE INTEGRAL MEMBRANE PROTEIN TM6P1-RELATED"/>
    <property type="match status" value="1"/>
</dbReference>
<feature type="transmembrane region" description="Helical" evidence="6">
    <location>
        <begin position="170"/>
        <end position="190"/>
    </location>
</feature>
<feature type="transmembrane region" description="Helical" evidence="6">
    <location>
        <begin position="74"/>
        <end position="92"/>
    </location>
</feature>
<dbReference type="OrthoDB" id="191706at2759"/>
<dbReference type="GeneID" id="9826042"/>
<evidence type="ECO:0000256" key="1">
    <source>
        <dbReference type="ARBA" id="ARBA00004127"/>
    </source>
</evidence>
<dbReference type="Pfam" id="PF10277">
    <property type="entry name" value="Frag1"/>
    <property type="match status" value="1"/>
</dbReference>
<dbReference type="eggNOG" id="KOG4320">
    <property type="taxonomic scope" value="Eukaryota"/>
</dbReference>
<organism evidence="9">
    <name type="scientific">Caenorhabditis remanei</name>
    <name type="common">Caenorhabditis vulgaris</name>
    <dbReference type="NCBI Taxonomy" id="31234"/>
    <lineage>
        <taxon>Eukaryota</taxon>
        <taxon>Metazoa</taxon>
        <taxon>Ecdysozoa</taxon>
        <taxon>Nematoda</taxon>
        <taxon>Chromadorea</taxon>
        <taxon>Rhabditida</taxon>
        <taxon>Rhabditina</taxon>
        <taxon>Rhabditomorpha</taxon>
        <taxon>Rhabditoidea</taxon>
        <taxon>Rhabditidae</taxon>
        <taxon>Peloderinae</taxon>
        <taxon>Caenorhabditis</taxon>
    </lineage>
</organism>
<feature type="transmembrane region" description="Helical" evidence="6">
    <location>
        <begin position="104"/>
        <end position="125"/>
    </location>
</feature>
<dbReference type="AlphaFoldDB" id="E3LZ54"/>
<accession>E3LZ54</accession>
<keyword evidence="4 6" id="KW-1133">Transmembrane helix</keyword>
<evidence type="ECO:0000259" key="7">
    <source>
        <dbReference type="Pfam" id="PF10277"/>
    </source>
</evidence>
<evidence type="ECO:0000256" key="4">
    <source>
        <dbReference type="ARBA" id="ARBA00022989"/>
    </source>
</evidence>
<evidence type="ECO:0000313" key="9">
    <source>
        <dbReference type="Proteomes" id="UP000008281"/>
    </source>
</evidence>
<keyword evidence="3 6" id="KW-0812">Transmembrane</keyword>
<keyword evidence="5 6" id="KW-0472">Membrane</keyword>
<sequence>MAIINIWIFPLLISLYSIICLLVCDFTKYIPAKNAYTIMTNHILLLLSVWMYLKYRELKSFFRQADVPALFIKASRVNLFIGLAALTSYQLAVNFPATKINHVALIGNKLSLVLANLYIWFHAFLSLKIHDANVPRWILFLIRISLAFVVFSLAAAMIQANWVPDPAKQYVAIDAIYEWCCYFAFSVFLLTDAFEFRFMVFKPPKLIIRGCTGYNERVFESSDASEDEETLPPLSQRYVN</sequence>
<feature type="transmembrane region" description="Helical" evidence="6">
    <location>
        <begin position="35"/>
        <end position="53"/>
    </location>
</feature>
<reference evidence="8" key="1">
    <citation type="submission" date="2007-07" db="EMBL/GenBank/DDBJ databases">
        <title>PCAP assembly of the Caenorhabditis remanei genome.</title>
        <authorList>
            <consortium name="The Caenorhabditis remanei Sequencing Consortium"/>
            <person name="Wilson R.K."/>
        </authorList>
    </citation>
    <scope>NUCLEOTIDE SEQUENCE [LARGE SCALE GENOMIC DNA]</scope>
    <source>
        <strain evidence="8">PB4641</strain>
    </source>
</reference>
<dbReference type="InterPro" id="IPR019402">
    <property type="entry name" value="CWH43_N"/>
</dbReference>
<dbReference type="CTD" id="9826042"/>
<dbReference type="KEGG" id="crq:GCK72_010532"/>
<comment type="similarity">
    <text evidence="2">Belongs to the DRAM/TMEM150 family.</text>
</comment>
<dbReference type="InParanoid" id="E3LZ54"/>
<evidence type="ECO:0000256" key="2">
    <source>
        <dbReference type="ARBA" id="ARBA00006565"/>
    </source>
</evidence>
<keyword evidence="9" id="KW-1185">Reference proteome</keyword>
<protein>
    <recommendedName>
        <fullName evidence="7">CWH43-like N-terminal domain-containing protein</fullName>
    </recommendedName>
</protein>
<dbReference type="RefSeq" id="XP_003110704.2">
    <property type="nucleotide sequence ID" value="XM_003110656.2"/>
</dbReference>
<dbReference type="EMBL" id="DS268419">
    <property type="protein sequence ID" value="EFO86536.1"/>
    <property type="molecule type" value="Genomic_DNA"/>
</dbReference>
<feature type="transmembrane region" description="Helical" evidence="6">
    <location>
        <begin position="137"/>
        <end position="158"/>
    </location>
</feature>
<name>E3LZ54_CAERE</name>
<gene>
    <name evidence="8" type="ORF">CRE_04766</name>
</gene>
<dbReference type="PANTHER" id="PTHR21324:SF15">
    <property type="entry name" value="TRANSMEMBRANE PROTEIN"/>
    <property type="match status" value="1"/>
</dbReference>
<comment type="subcellular location">
    <subcellularLocation>
        <location evidence="1">Endomembrane system</location>
        <topology evidence="1">Multi-pass membrane protein</topology>
    </subcellularLocation>
</comment>
<evidence type="ECO:0000256" key="5">
    <source>
        <dbReference type="ARBA" id="ARBA00023136"/>
    </source>
</evidence>
<evidence type="ECO:0000313" key="8">
    <source>
        <dbReference type="EMBL" id="EFO86536.1"/>
    </source>
</evidence>
<feature type="transmembrane region" description="Helical" evidence="6">
    <location>
        <begin position="7"/>
        <end position="29"/>
    </location>
</feature>
<evidence type="ECO:0000256" key="3">
    <source>
        <dbReference type="ARBA" id="ARBA00022692"/>
    </source>
</evidence>